<name>A0ABW7N9L6_9BACT</name>
<dbReference type="SUPFAM" id="SSF53774">
    <property type="entry name" value="Glutaminase/Asparaginase"/>
    <property type="match status" value="1"/>
</dbReference>
<dbReference type="InterPro" id="IPR027474">
    <property type="entry name" value="L-asparaginase_N"/>
</dbReference>
<dbReference type="Pfam" id="PF17763">
    <property type="entry name" value="Asparaginase_C"/>
    <property type="match status" value="1"/>
</dbReference>
<protein>
    <recommendedName>
        <fullName evidence="1">asparaginase</fullName>
        <ecNumber evidence="1">3.5.1.1</ecNumber>
    </recommendedName>
</protein>
<dbReference type="Gene3D" id="3.40.50.1170">
    <property type="entry name" value="L-asparaginase, N-terminal domain"/>
    <property type="match status" value="1"/>
</dbReference>
<feature type="active site" evidence="3">
    <location>
        <position position="103"/>
    </location>
</feature>
<dbReference type="PANTHER" id="PTHR11707:SF28">
    <property type="entry name" value="60 KDA LYSOPHOSPHOLIPASE"/>
    <property type="match status" value="1"/>
</dbReference>
<feature type="domain" description="L-asparaginase N-terminal" evidence="4">
    <location>
        <begin position="20"/>
        <end position="208"/>
    </location>
</feature>
<reference evidence="6 7" key="1">
    <citation type="journal article" date="2013" name="Int. J. Syst. Evol. Microbiol.">
        <title>Marinoscillum luteum sp. nov., isolated from marine sediment.</title>
        <authorList>
            <person name="Cha I.T."/>
            <person name="Park S.J."/>
            <person name="Kim S.J."/>
            <person name="Kim J.G."/>
            <person name="Jung M.Y."/>
            <person name="Shin K.S."/>
            <person name="Kwon K.K."/>
            <person name="Yang S.H."/>
            <person name="Seo Y.S."/>
            <person name="Rhee S.K."/>
        </authorList>
    </citation>
    <scope>NUCLEOTIDE SEQUENCE [LARGE SCALE GENOMIC DNA]</scope>
    <source>
        <strain evidence="6 7">KCTC 23939</strain>
    </source>
</reference>
<evidence type="ECO:0000256" key="3">
    <source>
        <dbReference type="PROSITE-ProRule" id="PRU10100"/>
    </source>
</evidence>
<dbReference type="InterPro" id="IPR027475">
    <property type="entry name" value="Asparaginase/glutaminase_AS2"/>
</dbReference>
<evidence type="ECO:0000313" key="6">
    <source>
        <dbReference type="EMBL" id="MFH6984310.1"/>
    </source>
</evidence>
<proteinExistence type="predicted"/>
<dbReference type="SFLD" id="SFLDS00057">
    <property type="entry name" value="Glutaminase/Asparaginase"/>
    <property type="match status" value="1"/>
</dbReference>
<dbReference type="InterPro" id="IPR027473">
    <property type="entry name" value="L-asparaginase_C"/>
</dbReference>
<accession>A0ABW7N9L6</accession>
<dbReference type="InterPro" id="IPR041725">
    <property type="entry name" value="L-asparaginase_I"/>
</dbReference>
<gene>
    <name evidence="6" type="ORF">ACHKAR_12725</name>
</gene>
<evidence type="ECO:0000256" key="1">
    <source>
        <dbReference type="ARBA" id="ARBA00012920"/>
    </source>
</evidence>
<dbReference type="PRINTS" id="PR00139">
    <property type="entry name" value="ASNGLNASE"/>
</dbReference>
<dbReference type="InterPro" id="IPR040919">
    <property type="entry name" value="Asparaginase_C"/>
</dbReference>
<comment type="caution">
    <text evidence="6">The sequence shown here is derived from an EMBL/GenBank/DDBJ whole genome shotgun (WGS) entry which is preliminary data.</text>
</comment>
<dbReference type="NCBIfam" id="TIGR00519">
    <property type="entry name" value="asnASE_I"/>
    <property type="match status" value="1"/>
</dbReference>
<dbReference type="Gene3D" id="3.40.50.40">
    <property type="match status" value="1"/>
</dbReference>
<dbReference type="InterPro" id="IPR036152">
    <property type="entry name" value="Asp/glu_Ase-like_sf"/>
</dbReference>
<dbReference type="Pfam" id="PF00710">
    <property type="entry name" value="Asparaginase"/>
    <property type="match status" value="1"/>
</dbReference>
<dbReference type="EC" id="3.5.1.1" evidence="1"/>
<dbReference type="PROSITE" id="PS51732">
    <property type="entry name" value="ASN_GLN_ASE_3"/>
    <property type="match status" value="1"/>
</dbReference>
<dbReference type="PIRSF" id="PIRSF500176">
    <property type="entry name" value="L_ASNase"/>
    <property type="match status" value="1"/>
</dbReference>
<dbReference type="InterPro" id="IPR006033">
    <property type="entry name" value="AsnA_fam"/>
</dbReference>
<evidence type="ECO:0000259" key="4">
    <source>
        <dbReference type="Pfam" id="PF00710"/>
    </source>
</evidence>
<dbReference type="CDD" id="cd08963">
    <property type="entry name" value="L-asparaginase_I"/>
    <property type="match status" value="1"/>
</dbReference>
<dbReference type="InterPro" id="IPR037152">
    <property type="entry name" value="L-asparaginase_N_sf"/>
</dbReference>
<sequence>MNYKIVNIRTTASVDPVDSILIIYTGGTFGMAYDESGALAPFNFGRVIDRIPELKGLELRLTVISFPEPRDSSNINSQDWQDMAYIIYENYAQYDGFVILHGTDTMAYSASALSYMLQGLNKPVILTGAQIPIGSIRSDARENLITALEIASAKNDKGPIVNEVCIYFNYYLLKGNRSQKIRSSTFAAFQSQNYPYLAESGIDIEYRLNYMWPHNARSKLKIKKEFDENVAILKIFPGINQQTVESIFNIKGLRGVVLETYGSGNTMNFPWFIKSLQKAIKKEIIIYNVSQCSGGEVIQGRYETSKRLNDIGVLSGGDITTEAAITKLMFLLGTEKSLDEVRKKLVIPLNGEMDN</sequence>
<keyword evidence="2" id="KW-0378">Hydrolase</keyword>
<dbReference type="SMART" id="SM00870">
    <property type="entry name" value="Asparaginase"/>
    <property type="match status" value="1"/>
</dbReference>
<feature type="domain" description="Asparaginase/glutaminase C-terminal" evidence="5">
    <location>
        <begin position="229"/>
        <end position="343"/>
    </location>
</feature>
<evidence type="ECO:0000259" key="5">
    <source>
        <dbReference type="Pfam" id="PF17763"/>
    </source>
</evidence>
<evidence type="ECO:0000256" key="2">
    <source>
        <dbReference type="ARBA" id="ARBA00022801"/>
    </source>
</evidence>
<dbReference type="PROSITE" id="PS00917">
    <property type="entry name" value="ASN_GLN_ASE_2"/>
    <property type="match status" value="1"/>
</dbReference>
<dbReference type="InterPro" id="IPR006034">
    <property type="entry name" value="Asparaginase/glutaminase-like"/>
</dbReference>
<dbReference type="Proteomes" id="UP001610063">
    <property type="component" value="Unassembled WGS sequence"/>
</dbReference>
<dbReference type="EMBL" id="JBIPKE010000017">
    <property type="protein sequence ID" value="MFH6984310.1"/>
    <property type="molecule type" value="Genomic_DNA"/>
</dbReference>
<evidence type="ECO:0000313" key="7">
    <source>
        <dbReference type="Proteomes" id="UP001610063"/>
    </source>
</evidence>
<organism evidence="6 7">
    <name type="scientific">Marinoscillum luteum</name>
    <dbReference type="NCBI Taxonomy" id="861051"/>
    <lineage>
        <taxon>Bacteria</taxon>
        <taxon>Pseudomonadati</taxon>
        <taxon>Bacteroidota</taxon>
        <taxon>Cytophagia</taxon>
        <taxon>Cytophagales</taxon>
        <taxon>Reichenbachiellaceae</taxon>
        <taxon>Marinoscillum</taxon>
    </lineage>
</organism>
<keyword evidence="7" id="KW-1185">Reference proteome</keyword>
<dbReference type="RefSeq" id="WP_159584927.1">
    <property type="nucleotide sequence ID" value="NZ_JBIPKE010000017.1"/>
</dbReference>
<dbReference type="PANTHER" id="PTHR11707">
    <property type="entry name" value="L-ASPARAGINASE"/>
    <property type="match status" value="1"/>
</dbReference>
<dbReference type="PIRSF" id="PIRSF001220">
    <property type="entry name" value="L-ASNase_gatD"/>
    <property type="match status" value="1"/>
</dbReference>